<keyword evidence="7" id="KW-1185">Reference proteome</keyword>
<keyword evidence="3 6" id="KW-0808">Transferase</keyword>
<keyword evidence="3 6" id="KW-0012">Acyltransferase</keyword>
<dbReference type="InterPro" id="IPR001099">
    <property type="entry name" value="Chalcone/stilbene_synt_N"/>
</dbReference>
<dbReference type="Proteomes" id="UP000008311">
    <property type="component" value="Unassembled WGS sequence"/>
</dbReference>
<dbReference type="InterPro" id="IPR012328">
    <property type="entry name" value="Chalcone/stilbene_synt_C"/>
</dbReference>
<evidence type="ECO:0000256" key="2">
    <source>
        <dbReference type="PIRSR" id="PIRSR000451-1"/>
    </source>
</evidence>
<dbReference type="FunFam" id="3.40.47.10:FF:000014">
    <property type="entry name" value="Chalcone synthase 1"/>
    <property type="match status" value="1"/>
</dbReference>
<dbReference type="AlphaFoldDB" id="B9S2S0"/>
<dbReference type="FunFam" id="3.40.47.10:FF:000025">
    <property type="entry name" value="Chalcone synthase 2"/>
    <property type="match status" value="1"/>
</dbReference>
<proteinExistence type="inferred from homology"/>
<dbReference type="InterPro" id="IPR011141">
    <property type="entry name" value="Polyketide_synthase_type-III"/>
</dbReference>
<feature type="active site" description="Acyl-thioester intermediate" evidence="2">
    <location>
        <position position="143"/>
    </location>
</feature>
<evidence type="ECO:0000259" key="5">
    <source>
        <dbReference type="Pfam" id="PF02797"/>
    </source>
</evidence>
<evidence type="ECO:0000256" key="3">
    <source>
        <dbReference type="RuleBase" id="RU003633"/>
    </source>
</evidence>
<dbReference type="PANTHER" id="PTHR11877">
    <property type="entry name" value="HYDROXYMETHYLGLUTARYL-COA SYNTHASE"/>
    <property type="match status" value="1"/>
</dbReference>
<dbReference type="CDD" id="cd00831">
    <property type="entry name" value="CHS_like"/>
    <property type="match status" value="1"/>
</dbReference>
<dbReference type="SUPFAM" id="SSF53901">
    <property type="entry name" value="Thiolase-like"/>
    <property type="match status" value="2"/>
</dbReference>
<accession>B9S2S0</accession>
<dbReference type="STRING" id="3988.B9S2S0"/>
<feature type="domain" description="Chalcone/stilbene synthase N-terminal" evidence="4">
    <location>
        <begin position="4"/>
        <end position="207"/>
    </location>
</feature>
<evidence type="ECO:0000259" key="4">
    <source>
        <dbReference type="Pfam" id="PF00195"/>
    </source>
</evidence>
<evidence type="ECO:0000313" key="6">
    <source>
        <dbReference type="EMBL" id="EEF42075.1"/>
    </source>
</evidence>
<dbReference type="InterPro" id="IPR016039">
    <property type="entry name" value="Thiolase-like"/>
</dbReference>
<dbReference type="Pfam" id="PF00195">
    <property type="entry name" value="Chal_sti_synt_N"/>
    <property type="match status" value="1"/>
</dbReference>
<evidence type="ECO:0000313" key="7">
    <source>
        <dbReference type="Proteomes" id="UP000008311"/>
    </source>
</evidence>
<organism evidence="6 7">
    <name type="scientific">Ricinus communis</name>
    <name type="common">Castor bean</name>
    <dbReference type="NCBI Taxonomy" id="3988"/>
    <lineage>
        <taxon>Eukaryota</taxon>
        <taxon>Viridiplantae</taxon>
        <taxon>Streptophyta</taxon>
        <taxon>Embryophyta</taxon>
        <taxon>Tracheophyta</taxon>
        <taxon>Spermatophyta</taxon>
        <taxon>Magnoliopsida</taxon>
        <taxon>eudicotyledons</taxon>
        <taxon>Gunneridae</taxon>
        <taxon>Pentapetalae</taxon>
        <taxon>rosids</taxon>
        <taxon>fabids</taxon>
        <taxon>Malpighiales</taxon>
        <taxon>Euphorbiaceae</taxon>
        <taxon>Acalyphoideae</taxon>
        <taxon>Acalypheae</taxon>
        <taxon>Ricinus</taxon>
    </lineage>
</organism>
<sequence length="369" mass="40478">MANIAKILAIGTANPPNYIFQADYPDFYFKISNSEHMTELKNKFRNICQKSTIKKRYMHLTGDTIKKNPNIGIYRTASLEVPKLGQEAALKAIKEWGQSISRITHLIFCTSSGISMPGADFELTKLLGLPPSVQRSIIYQSGCFAGAQSLRLAKDIAENNVESRILIVCSESMTTCFHVPSDAHLDILVGSAIFGDGAAALIVGANPDPTTEHPLFSVVSAFQTTIPDTENGIVVQTREMGLSYYLSRSVPKLISDNIPECFSQISAQFEISDWNSLFYIVHPGGPAILNGIEEKLGLVKEKLRASRHVLTEYGNMWSPSVFFVLDEMRKRSLQEGKITTGEGLKMGILVGFGPGLTMENVVLHSTAIA</sequence>
<dbReference type="Gene3D" id="3.40.47.10">
    <property type="match status" value="2"/>
</dbReference>
<name>B9S2S0_RICCO</name>
<dbReference type="OrthoDB" id="1558779at2759"/>
<dbReference type="SMR" id="B9S2S0"/>
<dbReference type="EC" id="2.3.1.74" evidence="6"/>
<dbReference type="PANTHER" id="PTHR11877:SF57">
    <property type="entry name" value="CHALCONE SYNTHASE"/>
    <property type="match status" value="1"/>
</dbReference>
<reference evidence="7" key="1">
    <citation type="journal article" date="2010" name="Nat. Biotechnol.">
        <title>Draft genome sequence of the oilseed species Ricinus communis.</title>
        <authorList>
            <person name="Chan A.P."/>
            <person name="Crabtree J."/>
            <person name="Zhao Q."/>
            <person name="Lorenzi H."/>
            <person name="Orvis J."/>
            <person name="Puiu D."/>
            <person name="Melake-Berhan A."/>
            <person name="Jones K.M."/>
            <person name="Redman J."/>
            <person name="Chen G."/>
            <person name="Cahoon E.B."/>
            <person name="Gedil M."/>
            <person name="Stanke M."/>
            <person name="Haas B.J."/>
            <person name="Wortman J.R."/>
            <person name="Fraser-Liggett C.M."/>
            <person name="Ravel J."/>
            <person name="Rabinowicz P.D."/>
        </authorList>
    </citation>
    <scope>NUCLEOTIDE SEQUENCE [LARGE SCALE GENOMIC DNA]</scope>
    <source>
        <strain evidence="7">cv. Hale</strain>
    </source>
</reference>
<dbReference type="PIRSF" id="PIRSF000451">
    <property type="entry name" value="PKS_III"/>
    <property type="match status" value="1"/>
</dbReference>
<dbReference type="GO" id="GO:0016210">
    <property type="term" value="F:naringenin-chalcone synthase activity"/>
    <property type="evidence" value="ECO:0007669"/>
    <property type="project" value="UniProtKB-EC"/>
</dbReference>
<comment type="similarity">
    <text evidence="1 3">Belongs to the thiolase-like superfamily. Chalcone/stilbene synthases family.</text>
</comment>
<protein>
    <submittedName>
        <fullName evidence="6">Chalcone synthase, putative</fullName>
        <ecNumber evidence="6">2.3.1.74</ecNumber>
    </submittedName>
</protein>
<feature type="domain" description="Chalcone/stilbene synthase C-terminal" evidence="5">
    <location>
        <begin position="218"/>
        <end position="366"/>
    </location>
</feature>
<gene>
    <name evidence="6" type="ORF">RCOM_0561330</name>
</gene>
<dbReference type="EMBL" id="EQ973853">
    <property type="protein sequence ID" value="EEF42075.1"/>
    <property type="molecule type" value="Genomic_DNA"/>
</dbReference>
<dbReference type="Pfam" id="PF02797">
    <property type="entry name" value="Chal_sti_synt_C"/>
    <property type="match status" value="1"/>
</dbReference>
<dbReference type="InParanoid" id="B9S2S0"/>
<dbReference type="KEGG" id="rcu:8270959"/>
<evidence type="ECO:0000256" key="1">
    <source>
        <dbReference type="ARBA" id="ARBA00005531"/>
    </source>
</evidence>
<dbReference type="eggNOG" id="ENOG502S4A6">
    <property type="taxonomic scope" value="Eukaryota"/>
</dbReference>